<keyword evidence="12" id="KW-1185">Reference proteome</keyword>
<evidence type="ECO:0000256" key="7">
    <source>
        <dbReference type="ARBA" id="ARBA00022741"/>
    </source>
</evidence>
<reference evidence="12" key="1">
    <citation type="submission" date="2017-12" db="EMBL/GenBank/DDBJ databases">
        <title>Draft genome sequence of Telmatospirillum siberiense 26-4b1T, an acidotolerant peatland alphaproteobacterium potentially involved in sulfur cycling.</title>
        <authorList>
            <person name="Hausmann B."/>
            <person name="Pjevac P."/>
            <person name="Schreck K."/>
            <person name="Herbold C.W."/>
            <person name="Daims H."/>
            <person name="Wagner M."/>
            <person name="Pester M."/>
            <person name="Loy A."/>
        </authorList>
    </citation>
    <scope>NUCLEOTIDE SEQUENCE [LARGE SCALE GENOMIC DNA]</scope>
    <source>
        <strain evidence="12">26-4b1</strain>
    </source>
</reference>
<accession>A0A2N3PM95</accession>
<dbReference type="GO" id="GO:0005524">
    <property type="term" value="F:ATP binding"/>
    <property type="evidence" value="ECO:0007669"/>
    <property type="project" value="UniProtKB-KW"/>
</dbReference>
<gene>
    <name evidence="11" type="ORF">CWS72_26435</name>
</gene>
<evidence type="ECO:0000256" key="9">
    <source>
        <dbReference type="ARBA" id="ARBA00022842"/>
    </source>
</evidence>
<comment type="subcellular location">
    <subcellularLocation>
        <location evidence="1">Cytoplasm</location>
    </subcellularLocation>
</comment>
<dbReference type="GO" id="GO:0005737">
    <property type="term" value="C:cytoplasm"/>
    <property type="evidence" value="ECO:0007669"/>
    <property type="project" value="UniProtKB-SubCell"/>
</dbReference>
<evidence type="ECO:0000256" key="1">
    <source>
        <dbReference type="ARBA" id="ARBA00004496"/>
    </source>
</evidence>
<dbReference type="GO" id="GO:0002949">
    <property type="term" value="P:tRNA threonylcarbamoyladenosine modification"/>
    <property type="evidence" value="ECO:0007669"/>
    <property type="project" value="InterPro"/>
</dbReference>
<evidence type="ECO:0000256" key="6">
    <source>
        <dbReference type="ARBA" id="ARBA00022723"/>
    </source>
</evidence>
<dbReference type="GO" id="GO:0016740">
    <property type="term" value="F:transferase activity"/>
    <property type="evidence" value="ECO:0007669"/>
    <property type="project" value="UniProtKB-KW"/>
</dbReference>
<organism evidence="11 12">
    <name type="scientific">Telmatospirillum siberiense</name>
    <dbReference type="NCBI Taxonomy" id="382514"/>
    <lineage>
        <taxon>Bacteria</taxon>
        <taxon>Pseudomonadati</taxon>
        <taxon>Pseudomonadota</taxon>
        <taxon>Alphaproteobacteria</taxon>
        <taxon>Rhodospirillales</taxon>
        <taxon>Rhodospirillaceae</taxon>
        <taxon>Telmatospirillum</taxon>
    </lineage>
</organism>
<comment type="similarity">
    <text evidence="2">Belongs to the TsaE family.</text>
</comment>
<protein>
    <recommendedName>
        <fullName evidence="3">tRNA threonylcarbamoyladenosine biosynthesis protein TsaE</fullName>
    </recommendedName>
    <alternativeName>
        <fullName evidence="10">t(6)A37 threonylcarbamoyladenosine biosynthesis protein TsaE</fullName>
    </alternativeName>
</protein>
<keyword evidence="7" id="KW-0547">Nucleotide-binding</keyword>
<dbReference type="PANTHER" id="PTHR33540:SF2">
    <property type="entry name" value="TRNA THREONYLCARBAMOYLADENOSINE BIOSYNTHESIS PROTEIN TSAE"/>
    <property type="match status" value="1"/>
</dbReference>
<keyword evidence="6" id="KW-0479">Metal-binding</keyword>
<evidence type="ECO:0000313" key="12">
    <source>
        <dbReference type="Proteomes" id="UP000233293"/>
    </source>
</evidence>
<dbReference type="OrthoDB" id="9800307at2"/>
<evidence type="ECO:0000256" key="2">
    <source>
        <dbReference type="ARBA" id="ARBA00007599"/>
    </source>
</evidence>
<keyword evidence="4" id="KW-0963">Cytoplasm</keyword>
<dbReference type="Proteomes" id="UP000233293">
    <property type="component" value="Unassembled WGS sequence"/>
</dbReference>
<comment type="caution">
    <text evidence="11">The sequence shown here is derived from an EMBL/GenBank/DDBJ whole genome shotgun (WGS) entry which is preliminary data.</text>
</comment>
<proteinExistence type="inferred from homology"/>
<dbReference type="AlphaFoldDB" id="A0A2N3PM95"/>
<keyword evidence="5" id="KW-0819">tRNA processing</keyword>
<evidence type="ECO:0000313" key="11">
    <source>
        <dbReference type="EMBL" id="PKU21505.1"/>
    </source>
</evidence>
<dbReference type="SUPFAM" id="SSF52540">
    <property type="entry name" value="P-loop containing nucleoside triphosphate hydrolases"/>
    <property type="match status" value="1"/>
</dbReference>
<dbReference type="GO" id="GO:0046872">
    <property type="term" value="F:metal ion binding"/>
    <property type="evidence" value="ECO:0007669"/>
    <property type="project" value="UniProtKB-KW"/>
</dbReference>
<keyword evidence="11" id="KW-0808">Transferase</keyword>
<evidence type="ECO:0000256" key="8">
    <source>
        <dbReference type="ARBA" id="ARBA00022840"/>
    </source>
</evidence>
<dbReference type="PANTHER" id="PTHR33540">
    <property type="entry name" value="TRNA THREONYLCARBAMOYLADENOSINE BIOSYNTHESIS PROTEIN TSAE"/>
    <property type="match status" value="1"/>
</dbReference>
<name>A0A2N3PM95_9PROT</name>
<keyword evidence="9" id="KW-0460">Magnesium</keyword>
<dbReference type="InterPro" id="IPR003442">
    <property type="entry name" value="T6A_TsaE"/>
</dbReference>
<dbReference type="NCBIfam" id="TIGR00150">
    <property type="entry name" value="T6A_YjeE"/>
    <property type="match status" value="1"/>
</dbReference>
<evidence type="ECO:0000256" key="5">
    <source>
        <dbReference type="ARBA" id="ARBA00022694"/>
    </source>
</evidence>
<sequence length="154" mass="16407">MVIILDLADEAATHRLGATLAGLAAAGDVIALEGDLGSGKTALARAFIRALTGPEEEVPSPTFTLAQLYDCENATIWHFDLYRLEKPEDALELGIEDAFAEGISLIEWPDRLGGWLPADRLTVALSSGTGAGSRRVRLTGGPAWTTRLQETFGD</sequence>
<dbReference type="InterPro" id="IPR027417">
    <property type="entry name" value="P-loop_NTPase"/>
</dbReference>
<evidence type="ECO:0000256" key="3">
    <source>
        <dbReference type="ARBA" id="ARBA00019010"/>
    </source>
</evidence>
<keyword evidence="8" id="KW-0067">ATP-binding</keyword>
<dbReference type="Gene3D" id="3.40.50.300">
    <property type="entry name" value="P-loop containing nucleotide triphosphate hydrolases"/>
    <property type="match status" value="1"/>
</dbReference>
<dbReference type="EMBL" id="PIUM01000055">
    <property type="protein sequence ID" value="PKU21505.1"/>
    <property type="molecule type" value="Genomic_DNA"/>
</dbReference>
<evidence type="ECO:0000256" key="10">
    <source>
        <dbReference type="ARBA" id="ARBA00032441"/>
    </source>
</evidence>
<dbReference type="Pfam" id="PF02367">
    <property type="entry name" value="TsaE"/>
    <property type="match status" value="1"/>
</dbReference>
<evidence type="ECO:0000256" key="4">
    <source>
        <dbReference type="ARBA" id="ARBA00022490"/>
    </source>
</evidence>